<protein>
    <submittedName>
        <fullName evidence="13">Putative non-structural protein</fullName>
    </submittedName>
</protein>
<evidence type="ECO:0000313" key="13">
    <source>
        <dbReference type="EMBL" id="ASG92536.1"/>
    </source>
</evidence>
<evidence type="ECO:0000256" key="9">
    <source>
        <dbReference type="ARBA" id="ARBA00022953"/>
    </source>
</evidence>
<accession>A0A218NJU6</accession>
<gene>
    <name evidence="13" type="ORF">N_OV_064_gene1</name>
</gene>
<dbReference type="GO" id="GO:0003723">
    <property type="term" value="F:RNA binding"/>
    <property type="evidence" value="ECO:0007669"/>
    <property type="project" value="InterPro"/>
</dbReference>
<evidence type="ECO:0000256" key="1">
    <source>
        <dbReference type="ARBA" id="ARBA00022484"/>
    </source>
</evidence>
<evidence type="ECO:0000256" key="5">
    <source>
        <dbReference type="ARBA" id="ARBA00022741"/>
    </source>
</evidence>
<feature type="domain" description="RdRp catalytic" evidence="12">
    <location>
        <begin position="1381"/>
        <end position="1524"/>
    </location>
</feature>
<keyword evidence="6" id="KW-0378">Hydrolase</keyword>
<evidence type="ECO:0000256" key="3">
    <source>
        <dbReference type="ARBA" id="ARBA00022679"/>
    </source>
</evidence>
<keyword evidence="5" id="KW-0547">Nucleotide-binding</keyword>
<evidence type="ECO:0000256" key="8">
    <source>
        <dbReference type="ARBA" id="ARBA00022840"/>
    </source>
</evidence>
<evidence type="ECO:0000256" key="4">
    <source>
        <dbReference type="ARBA" id="ARBA00022695"/>
    </source>
</evidence>
<keyword evidence="4" id="KW-0548">Nucleotidyltransferase</keyword>
<dbReference type="Gene3D" id="3.30.70.270">
    <property type="match status" value="1"/>
</dbReference>
<dbReference type="GO" id="GO:0003968">
    <property type="term" value="F:RNA-directed RNA polymerase activity"/>
    <property type="evidence" value="ECO:0007669"/>
    <property type="project" value="UniProtKB-KW"/>
</dbReference>
<dbReference type="GO" id="GO:0006351">
    <property type="term" value="P:DNA-templated transcription"/>
    <property type="evidence" value="ECO:0007669"/>
    <property type="project" value="InterPro"/>
</dbReference>
<evidence type="ECO:0000256" key="11">
    <source>
        <dbReference type="SAM" id="Phobius"/>
    </source>
</evidence>
<keyword evidence="1" id="KW-0696">RNA-directed RNA polymerase</keyword>
<name>A0A218NJU6_9VIRU</name>
<dbReference type="GO" id="GO:0005524">
    <property type="term" value="F:ATP binding"/>
    <property type="evidence" value="ECO:0007669"/>
    <property type="project" value="UniProtKB-KW"/>
</dbReference>
<feature type="transmembrane region" description="Helical" evidence="11">
    <location>
        <begin position="106"/>
        <end position="127"/>
    </location>
</feature>
<feature type="region of interest" description="Disordered" evidence="10">
    <location>
        <begin position="1"/>
        <end position="43"/>
    </location>
</feature>
<dbReference type="GO" id="GO:0008234">
    <property type="term" value="F:cysteine-type peptidase activity"/>
    <property type="evidence" value="ECO:0007669"/>
    <property type="project" value="UniProtKB-KW"/>
</dbReference>
<organism evidence="13">
    <name type="scientific">Picornavirales N_OV_064</name>
    <dbReference type="NCBI Taxonomy" id="2016028"/>
    <lineage>
        <taxon>Viruses</taxon>
        <taxon>Riboviria</taxon>
        <taxon>Orthornavirae</taxon>
        <taxon>Pisuviricota</taxon>
        <taxon>Pisoniviricetes</taxon>
        <taxon>Picornavirales</taxon>
    </lineage>
</organism>
<dbReference type="InterPro" id="IPR043502">
    <property type="entry name" value="DNA/RNA_pol_sf"/>
</dbReference>
<dbReference type="GO" id="GO:0039694">
    <property type="term" value="P:viral RNA genome replication"/>
    <property type="evidence" value="ECO:0007669"/>
    <property type="project" value="InterPro"/>
</dbReference>
<dbReference type="SUPFAM" id="SSF56672">
    <property type="entry name" value="DNA/RNA polymerases"/>
    <property type="match status" value="1"/>
</dbReference>
<dbReference type="Pfam" id="PF00680">
    <property type="entry name" value="RdRP_1"/>
    <property type="match status" value="1"/>
</dbReference>
<reference evidence="13" key="1">
    <citation type="submission" date="2016-11" db="EMBL/GenBank/DDBJ databases">
        <title>Virus-host infection dynamics for marine picoeukaryotes resolved from metatranscriptome.</title>
        <authorList>
            <person name="Moniruzzaman M."/>
            <person name="Wurch L.L."/>
            <person name="Alexander H."/>
            <person name="Dyhrman S.T."/>
            <person name="Gobler C.J."/>
            <person name="Wilhelm S.W."/>
        </authorList>
    </citation>
    <scope>NUCLEOTIDE SEQUENCE</scope>
    <source>
        <strain evidence="13">N_OV_064</strain>
    </source>
</reference>
<keyword evidence="11" id="KW-1133">Transmembrane helix</keyword>
<sequence>MQTQPKQNDSILSTPKSTPTFEPTHPQEKKVSQILPPPLATEDNTPFSDDELAALLTQLDESRILNRSLKFEPTSAAAFKALWKHDLGTSSDVHQRILDIAKRANLCLGARALGFISTLLITTAIMYESGDNFRLKIIAVINFIQRSMFLASNEYLVALISQFCSTDALEEEPSGMQPTSKFSEFASFSNDKFREYHEKTPSVIAGFKASGRSLAQVLDFCASNVSSTIDSVYNSQAMVGLNRIFACLIAKEIVGDQITAKALFLGAVKNADITHWRNRQDVIPMLSDLLKASVLIIRSSIGDQPDGHNFSCNNIYDWLNCARWLVVHEHLRTPPGTDVPEGWVSDTIWRKNLDKACTTLDKLPSYDPALRSIVSDLSRRISVMLVAARCAQYGERPLPFNIALLSKPGTGKSTWIADAFICKALFGLDINLVAEELDDFKPYIVTVNQCDKFLSAYKPERHVAVVLDEMGAAKSDKDQDNQIMTNITNILGEGNWYINRAGVDDKGKDLYRPHVNVCISNVELFGIKNYLAAEAVDAFTRRIHCCIEVRVKDGFGKTQTDSQGQTISQPGIDLEKLYAETDRTCAVEFRIMVSNSGGRGFTPLDQKWISYREVSDYILEQAIIHRSRKGGLIDTRAYVDSIKFEACPHGFFKADKCKECNPPNIWTELESTSDDSTAVTVPYNFTRFVFDASDTLWIMIYSFLAVVFSPFKAISWVDAKLDHYHASRMVIQQDIYTATNLVDRLDSVVSRYAKYREEMIVRGSQGLYVLIAVVSGVIALKVYQSANSSPPKEEEEEDTFPYFTDKLPDIVFPTDSTDQPKLYQATAITEELIGSKPSGKLEGNRWDRDEGFIEPGVKSQSPSDIVERRVRRNLIVAEFRINGTNKVMRTHLFGVRDQYAVGVWHTLRHFAEGKASCSVIRFNETSLGMSVTDEHVMHGSHKLCTRISRDLGIIKLVDLNCFVDVTDHFPVKAQYSGSASTVTGYNLYRTRDSPHSMTKVNFRGAFNVVSYPDKHITGETYKCPVFQGYFNDTHSGHCGTPLVSKVGNLHHINGIAVASNLTAHIVAYHIVDQESIERGIAQVARKHSVLSPTSAVDFIGSKVLEAKLDEVQPLTSHDHAYYIPPEERGSIRCHGSLSTARTSKMKSSVVDMPLKEPLFKTFPKEYFHNLITPVFDGTLKDGKWVSPERNALRDYARQVTGINIEHLDAAVNDLVVKLCEIEDFQHDEIWDLETCINGQPDTEANPMPKKTSAGFGEGGKKYHHLEYSDPDHPDHPHYMKLNPEAQEKFNTMLEMASKGERFGIIFQTCPKDEPRAAEKVDERKIRIFTIGPLCFYLLCKKFFGGWMSIFTKNFLKSETVGGVNPFDSAWGRIFKILSEHPNIINGDFSKFDKKSSVLLIMAAFTVIIKVKQFFLAKKGKRMSTEYYNSCIMIASEIANPLILMDRCLIQLPGSLSSGVLLTFIINNIVNSLYIRLAYFHTLSDIMRGDIETAKLRESFKENVNFFGLGDDNTYSVSDYCKSFFNFRSIQKYFKSIGLNYTAADKSDNVYGTLPLEFATIGKRKWTWNEEYEIWTCPIEKPSIMKTLTVGLSSKTLTVQQHEDSCISSALPEFAQHGREEYNARVSDLKNLRPMYNYPTYEYFMLKQKANEVTPWVKEETTTIFDVDFLPLN</sequence>
<evidence type="ECO:0000256" key="2">
    <source>
        <dbReference type="ARBA" id="ARBA00022670"/>
    </source>
</evidence>
<dbReference type="GO" id="GO:0006508">
    <property type="term" value="P:proteolysis"/>
    <property type="evidence" value="ECO:0007669"/>
    <property type="project" value="UniProtKB-KW"/>
</dbReference>
<proteinExistence type="predicted"/>
<dbReference type="EMBL" id="KY130497">
    <property type="protein sequence ID" value="ASG92536.1"/>
    <property type="molecule type" value="Genomic_RNA"/>
</dbReference>
<keyword evidence="11" id="KW-0472">Membrane</keyword>
<keyword evidence="8" id="KW-0067">ATP-binding</keyword>
<dbReference type="InterPro" id="IPR043128">
    <property type="entry name" value="Rev_trsase/Diguanyl_cyclase"/>
</dbReference>
<keyword evidence="3" id="KW-0808">Transferase</keyword>
<keyword evidence="11" id="KW-0812">Transmembrane</keyword>
<keyword evidence="2" id="KW-0645">Protease</keyword>
<keyword evidence="7" id="KW-0788">Thiol protease</keyword>
<evidence type="ECO:0000259" key="12">
    <source>
        <dbReference type="PROSITE" id="PS50507"/>
    </source>
</evidence>
<evidence type="ECO:0000256" key="7">
    <source>
        <dbReference type="ARBA" id="ARBA00022807"/>
    </source>
</evidence>
<feature type="compositionally biased region" description="Polar residues" evidence="10">
    <location>
        <begin position="1"/>
        <end position="21"/>
    </location>
</feature>
<evidence type="ECO:0000256" key="10">
    <source>
        <dbReference type="SAM" id="MobiDB-lite"/>
    </source>
</evidence>
<evidence type="ECO:0000256" key="6">
    <source>
        <dbReference type="ARBA" id="ARBA00022801"/>
    </source>
</evidence>
<keyword evidence="9" id="KW-0693">Viral RNA replication</keyword>
<dbReference type="InterPro" id="IPR001205">
    <property type="entry name" value="RNA-dir_pol_C"/>
</dbReference>
<dbReference type="SUPFAM" id="SSF50494">
    <property type="entry name" value="Trypsin-like serine proteases"/>
    <property type="match status" value="1"/>
</dbReference>
<dbReference type="InterPro" id="IPR007094">
    <property type="entry name" value="RNA-dir_pol_PSvirus"/>
</dbReference>
<dbReference type="PROSITE" id="PS50507">
    <property type="entry name" value="RDRP_SSRNA_POS"/>
    <property type="match status" value="1"/>
</dbReference>
<dbReference type="InterPro" id="IPR009003">
    <property type="entry name" value="Peptidase_S1_PA"/>
</dbReference>